<gene>
    <name evidence="3" type="primary">LOC110350320</name>
</gene>
<dbReference type="AlphaFoldDB" id="A0AAX6TCR6"/>
<proteinExistence type="predicted"/>
<evidence type="ECO:0000256" key="1">
    <source>
        <dbReference type="SAM" id="MobiDB-lite"/>
    </source>
</evidence>
<feature type="region of interest" description="Disordered" evidence="1">
    <location>
        <begin position="151"/>
        <end position="175"/>
    </location>
</feature>
<feature type="compositionally biased region" description="Low complexity" evidence="1">
    <location>
        <begin position="15"/>
        <end position="26"/>
    </location>
</feature>
<feature type="region of interest" description="Disordered" evidence="1">
    <location>
        <begin position="1"/>
        <end position="109"/>
    </location>
</feature>
<evidence type="ECO:0000313" key="3">
    <source>
        <dbReference type="RefSeq" id="XP_021118283.1"/>
    </source>
</evidence>
<sequence length="194" mass="19845">MSGAAARPGEGDSCPGGVPRGASAARPAPPRPAPPRVTSRAEAAGGWGRRPGLGEERPAVRAGVPAADPGPGARAGAAGTGRAAVGEEPTWFPSLDSARSGQAAETAPGRVGGAAALGVWTSPHPGVQGPERSELRRECAPLPALHTSAVWNQARPRDTERRPSRTCQRRCSSGLMDGSSCLCERMRQSATVQY</sequence>
<dbReference type="GeneID" id="110350320"/>
<accession>A0AAX6TCR6</accession>
<feature type="compositionally biased region" description="Low complexity" evidence="1">
    <location>
        <begin position="60"/>
        <end position="86"/>
    </location>
</feature>
<dbReference type="RefSeq" id="XP_021118283.1">
    <property type="nucleotide sequence ID" value="XM_021262624.1"/>
</dbReference>
<evidence type="ECO:0000313" key="2">
    <source>
        <dbReference type="Proteomes" id="UP000694906"/>
    </source>
</evidence>
<protein>
    <submittedName>
        <fullName evidence="3">Uncharacterized protein LOC110350320</fullName>
    </submittedName>
</protein>
<organism evidence="2 3">
    <name type="scientific">Heterocephalus glaber</name>
    <name type="common">Naked mole rat</name>
    <dbReference type="NCBI Taxonomy" id="10181"/>
    <lineage>
        <taxon>Eukaryota</taxon>
        <taxon>Metazoa</taxon>
        <taxon>Chordata</taxon>
        <taxon>Craniata</taxon>
        <taxon>Vertebrata</taxon>
        <taxon>Euteleostomi</taxon>
        <taxon>Mammalia</taxon>
        <taxon>Eutheria</taxon>
        <taxon>Euarchontoglires</taxon>
        <taxon>Glires</taxon>
        <taxon>Rodentia</taxon>
        <taxon>Hystricomorpha</taxon>
        <taxon>Bathyergidae</taxon>
        <taxon>Heterocephalus</taxon>
    </lineage>
</organism>
<name>A0AAX6TCR6_HETGA</name>
<keyword evidence="2" id="KW-1185">Reference proteome</keyword>
<reference evidence="3" key="1">
    <citation type="submission" date="2025-08" db="UniProtKB">
        <authorList>
            <consortium name="RefSeq"/>
        </authorList>
    </citation>
    <scope>IDENTIFICATION</scope>
</reference>
<dbReference type="Proteomes" id="UP000694906">
    <property type="component" value="Unplaced"/>
</dbReference>